<evidence type="ECO:0000313" key="2">
    <source>
        <dbReference type="Proteomes" id="UP000031443"/>
    </source>
</evidence>
<organism evidence="1 2">
    <name type="scientific">Chelonia mydas</name>
    <name type="common">Green sea-turtle</name>
    <name type="synonym">Chelonia agassizi</name>
    <dbReference type="NCBI Taxonomy" id="8469"/>
    <lineage>
        <taxon>Eukaryota</taxon>
        <taxon>Metazoa</taxon>
        <taxon>Chordata</taxon>
        <taxon>Craniata</taxon>
        <taxon>Vertebrata</taxon>
        <taxon>Euteleostomi</taxon>
        <taxon>Archelosauria</taxon>
        <taxon>Testudinata</taxon>
        <taxon>Testudines</taxon>
        <taxon>Cryptodira</taxon>
        <taxon>Durocryptodira</taxon>
        <taxon>Americhelydia</taxon>
        <taxon>Chelonioidea</taxon>
        <taxon>Cheloniidae</taxon>
        <taxon>Chelonia</taxon>
    </lineage>
</organism>
<dbReference type="Proteomes" id="UP000031443">
    <property type="component" value="Unassembled WGS sequence"/>
</dbReference>
<evidence type="ECO:0000313" key="1">
    <source>
        <dbReference type="EMBL" id="EMP34208.1"/>
    </source>
</evidence>
<protein>
    <submittedName>
        <fullName evidence="1">Uncharacterized protein</fullName>
    </submittedName>
</protein>
<gene>
    <name evidence="1" type="ORF">UY3_08632</name>
</gene>
<dbReference type="EMBL" id="KB533466">
    <property type="protein sequence ID" value="EMP34208.1"/>
    <property type="molecule type" value="Genomic_DNA"/>
</dbReference>
<proteinExistence type="predicted"/>
<accession>M7BQ43</accession>
<sequence length="129" mass="14577">MRYSEESDNRTFETCMTEAEMYFSHVMDFATFEITKRELVFLAQKRKTARNKEGSNGSWLRPSVVCYTGVHPPQLQLEKVAFAPPVNLGSHGECAGVGEEQSLCFSECRDCVSAWPFCGPYSWGVEKGF</sequence>
<keyword evidence="2" id="KW-1185">Reference proteome</keyword>
<reference evidence="2" key="1">
    <citation type="journal article" date="2013" name="Nat. Genet.">
        <title>The draft genomes of soft-shell turtle and green sea turtle yield insights into the development and evolution of the turtle-specific body plan.</title>
        <authorList>
            <person name="Wang Z."/>
            <person name="Pascual-Anaya J."/>
            <person name="Zadissa A."/>
            <person name="Li W."/>
            <person name="Niimura Y."/>
            <person name="Huang Z."/>
            <person name="Li C."/>
            <person name="White S."/>
            <person name="Xiong Z."/>
            <person name="Fang D."/>
            <person name="Wang B."/>
            <person name="Ming Y."/>
            <person name="Chen Y."/>
            <person name="Zheng Y."/>
            <person name="Kuraku S."/>
            <person name="Pignatelli M."/>
            <person name="Herrero J."/>
            <person name="Beal K."/>
            <person name="Nozawa M."/>
            <person name="Li Q."/>
            <person name="Wang J."/>
            <person name="Zhang H."/>
            <person name="Yu L."/>
            <person name="Shigenobu S."/>
            <person name="Wang J."/>
            <person name="Liu J."/>
            <person name="Flicek P."/>
            <person name="Searle S."/>
            <person name="Wang J."/>
            <person name="Kuratani S."/>
            <person name="Yin Y."/>
            <person name="Aken B."/>
            <person name="Zhang G."/>
            <person name="Irie N."/>
        </authorList>
    </citation>
    <scope>NUCLEOTIDE SEQUENCE [LARGE SCALE GENOMIC DNA]</scope>
</reference>
<dbReference type="AlphaFoldDB" id="M7BQ43"/>
<name>M7BQ43_CHEMY</name>